<dbReference type="CDD" id="cd00041">
    <property type="entry name" value="CUB"/>
    <property type="match status" value="1"/>
</dbReference>
<dbReference type="GO" id="GO:0005886">
    <property type="term" value="C:plasma membrane"/>
    <property type="evidence" value="ECO:0007669"/>
    <property type="project" value="TreeGrafter"/>
</dbReference>
<evidence type="ECO:0000256" key="1">
    <source>
        <dbReference type="ARBA" id="ARBA00023157"/>
    </source>
</evidence>
<proteinExistence type="predicted"/>
<comment type="caution">
    <text evidence="5">The sequence shown here is derived from an EMBL/GenBank/DDBJ whole genome shotgun (WGS) entry which is preliminary data.</text>
</comment>
<dbReference type="AlphaFoldDB" id="A0AAE1NTA0"/>
<keyword evidence="6" id="KW-1185">Reference proteome</keyword>
<protein>
    <recommendedName>
        <fullName evidence="4">CUB domain-containing protein</fullName>
    </recommendedName>
</protein>
<evidence type="ECO:0000256" key="3">
    <source>
        <dbReference type="SAM" id="MobiDB-lite"/>
    </source>
</evidence>
<dbReference type="InterPro" id="IPR035914">
    <property type="entry name" value="Sperma_CUB_dom_sf"/>
</dbReference>
<feature type="domain" description="CUB" evidence="4">
    <location>
        <begin position="1"/>
        <end position="68"/>
    </location>
</feature>
<evidence type="ECO:0000313" key="6">
    <source>
        <dbReference type="Proteomes" id="UP001292094"/>
    </source>
</evidence>
<dbReference type="Gene3D" id="2.60.120.290">
    <property type="entry name" value="Spermadhesin, CUB domain"/>
    <property type="match status" value="1"/>
</dbReference>
<dbReference type="PROSITE" id="PS01180">
    <property type="entry name" value="CUB"/>
    <property type="match status" value="1"/>
</dbReference>
<dbReference type="InterPro" id="IPR000859">
    <property type="entry name" value="CUB_dom"/>
</dbReference>
<keyword evidence="1" id="KW-1015">Disulfide bond</keyword>
<dbReference type="EMBL" id="JAWZYT010003994">
    <property type="protein sequence ID" value="KAK4295800.1"/>
    <property type="molecule type" value="Genomic_DNA"/>
</dbReference>
<dbReference type="SUPFAM" id="SSF49854">
    <property type="entry name" value="Spermadhesin, CUB domain"/>
    <property type="match status" value="1"/>
</dbReference>
<accession>A0AAE1NTA0</accession>
<dbReference type="InterPro" id="IPR053207">
    <property type="entry name" value="Non-NMDA_GluR_Accessory"/>
</dbReference>
<organism evidence="5 6">
    <name type="scientific">Petrolisthes manimaculis</name>
    <dbReference type="NCBI Taxonomy" id="1843537"/>
    <lineage>
        <taxon>Eukaryota</taxon>
        <taxon>Metazoa</taxon>
        <taxon>Ecdysozoa</taxon>
        <taxon>Arthropoda</taxon>
        <taxon>Crustacea</taxon>
        <taxon>Multicrustacea</taxon>
        <taxon>Malacostraca</taxon>
        <taxon>Eumalacostraca</taxon>
        <taxon>Eucarida</taxon>
        <taxon>Decapoda</taxon>
        <taxon>Pleocyemata</taxon>
        <taxon>Anomura</taxon>
        <taxon>Galatheoidea</taxon>
        <taxon>Porcellanidae</taxon>
        <taxon>Petrolisthes</taxon>
    </lineage>
</organism>
<dbReference type="Pfam" id="PF00431">
    <property type="entry name" value="CUB"/>
    <property type="match status" value="1"/>
</dbReference>
<dbReference type="PANTHER" id="PTHR47537:SF3">
    <property type="entry name" value="CUB DOMAIN-CONTAINING PROTEIN"/>
    <property type="match status" value="1"/>
</dbReference>
<evidence type="ECO:0000256" key="2">
    <source>
        <dbReference type="PROSITE-ProRule" id="PRU00059"/>
    </source>
</evidence>
<sequence>MHGRVRCSTDYVAVYAGTSTSSPLIDSLCGSQTRTIRFSGPSVLVDFSSGPRVPQYKHSGFLATVTFSGVVGVPSLPSTPKPPRVPALHNPQEAAAADEGAGGRVCDQVYRSNVTREGIFDTSALAPGRQTCCLRFIGNEEEVVQVSLFKYNIGGRNCQSEASIYDGLTDDPGDNLLRRLCGPMSREPRDATGRFLQQEFFLSSANALEIRLNLGQNTNFLSQYLVGGYHFHNSLQEGTKNPGSVCDVMFYGASSPGRGSLIQPSTTLLWNVEGALNCSYLFVPTSSQSLTITVQEGMSTATKAHCTTECGEEGCQCQPSMVALQHVDHLLLVHTLSHNVIACFCGDVKEERRLVVNAGGGVDLIYHVAHFTWATPGFNFTLDYRFAPAAICGPEYYSNPTGEIGPRQYTTPVTNILYVTCHWGIASPQGAALALTVSPPSQGSCATWNLTVESAGKDKNDKLRGNACAAEDTTLFDIPAHHLAAEITLELRGEQRHDWLLTWNTHWPPRLPPTTSVSPKPELSRTSDLHPTRYSTI</sequence>
<gene>
    <name evidence="5" type="ORF">Pmani_031651</name>
</gene>
<reference evidence="5" key="1">
    <citation type="submission" date="2023-11" db="EMBL/GenBank/DDBJ databases">
        <title>Genome assemblies of two species of porcelain crab, Petrolisthes cinctipes and Petrolisthes manimaculis (Anomura: Porcellanidae).</title>
        <authorList>
            <person name="Angst P."/>
        </authorList>
    </citation>
    <scope>NUCLEOTIDE SEQUENCE</scope>
    <source>
        <strain evidence="5">PB745_02</strain>
        <tissue evidence="5">Gill</tissue>
    </source>
</reference>
<dbReference type="Proteomes" id="UP001292094">
    <property type="component" value="Unassembled WGS sequence"/>
</dbReference>
<feature type="region of interest" description="Disordered" evidence="3">
    <location>
        <begin position="510"/>
        <end position="537"/>
    </location>
</feature>
<evidence type="ECO:0000313" key="5">
    <source>
        <dbReference type="EMBL" id="KAK4295800.1"/>
    </source>
</evidence>
<name>A0AAE1NTA0_9EUCA</name>
<dbReference type="PANTHER" id="PTHR47537">
    <property type="entry name" value="CUBILIN"/>
    <property type="match status" value="1"/>
</dbReference>
<comment type="caution">
    <text evidence="2">Lacks conserved residue(s) required for the propagation of feature annotation.</text>
</comment>
<feature type="compositionally biased region" description="Basic and acidic residues" evidence="3">
    <location>
        <begin position="522"/>
        <end position="531"/>
    </location>
</feature>
<evidence type="ECO:0000259" key="4">
    <source>
        <dbReference type="PROSITE" id="PS01180"/>
    </source>
</evidence>